<comment type="caution">
    <text evidence="2">The sequence shown here is derived from an EMBL/GenBank/DDBJ whole genome shotgun (WGS) entry which is preliminary data.</text>
</comment>
<evidence type="ECO:0000259" key="1">
    <source>
        <dbReference type="Pfam" id="PF09681"/>
    </source>
</evidence>
<dbReference type="InterPro" id="IPR010056">
    <property type="entry name" value="Phage_rep_org__N"/>
</dbReference>
<dbReference type="EMBL" id="DXIE01000026">
    <property type="protein sequence ID" value="HIV61914.1"/>
    <property type="molecule type" value="Genomic_DNA"/>
</dbReference>
<dbReference type="NCBIfam" id="TIGR01714">
    <property type="entry name" value="phage_rep_org_N"/>
    <property type="match status" value="1"/>
</dbReference>
<proteinExistence type="predicted"/>
<dbReference type="Pfam" id="PF09681">
    <property type="entry name" value="Phage_rep_org_N"/>
    <property type="match status" value="1"/>
</dbReference>
<reference evidence="2" key="1">
    <citation type="journal article" date="2021" name="PeerJ">
        <title>Extensive microbial diversity within the chicken gut microbiome revealed by metagenomics and culture.</title>
        <authorList>
            <person name="Gilroy R."/>
            <person name="Ravi A."/>
            <person name="Getino M."/>
            <person name="Pursley I."/>
            <person name="Horton D.L."/>
            <person name="Alikhan N.F."/>
            <person name="Baker D."/>
            <person name="Gharbi K."/>
            <person name="Hall N."/>
            <person name="Watson M."/>
            <person name="Adriaenssens E.M."/>
            <person name="Foster-Nyarko E."/>
            <person name="Jarju S."/>
            <person name="Secka A."/>
            <person name="Antonio M."/>
            <person name="Oren A."/>
            <person name="Chaudhuri R.R."/>
            <person name="La Ragione R."/>
            <person name="Hildebrand F."/>
            <person name="Pallen M.J."/>
        </authorList>
    </citation>
    <scope>NUCLEOTIDE SEQUENCE</scope>
    <source>
        <strain evidence="2">CHK193-4272</strain>
    </source>
</reference>
<name>A0A9D1PI20_9FIRM</name>
<evidence type="ECO:0000313" key="3">
    <source>
        <dbReference type="Proteomes" id="UP000886808"/>
    </source>
</evidence>
<feature type="domain" description="Phage replisome organiser N-terminal" evidence="1">
    <location>
        <begin position="9"/>
        <end position="129"/>
    </location>
</feature>
<evidence type="ECO:0000313" key="2">
    <source>
        <dbReference type="EMBL" id="HIV61914.1"/>
    </source>
</evidence>
<gene>
    <name evidence="2" type="ORF">H9746_03570</name>
</gene>
<reference evidence="2" key="2">
    <citation type="submission" date="2021-04" db="EMBL/GenBank/DDBJ databases">
        <authorList>
            <person name="Gilroy R."/>
        </authorList>
    </citation>
    <scope>NUCLEOTIDE SEQUENCE</scope>
    <source>
        <strain evidence="2">CHK193-4272</strain>
    </source>
</reference>
<protein>
    <submittedName>
        <fullName evidence="2">Phage replisome organizer N-terminal domain-containing protein</fullName>
    </submittedName>
</protein>
<organism evidence="2 3">
    <name type="scientific">Candidatus Butyricicoccus avistercoris</name>
    <dbReference type="NCBI Taxonomy" id="2838518"/>
    <lineage>
        <taxon>Bacteria</taxon>
        <taxon>Bacillati</taxon>
        <taxon>Bacillota</taxon>
        <taxon>Clostridia</taxon>
        <taxon>Eubacteriales</taxon>
        <taxon>Butyricicoccaceae</taxon>
        <taxon>Butyricicoccus</taxon>
    </lineage>
</organism>
<accession>A0A9D1PI20</accession>
<sequence length="271" mass="31782">MAENKKYWYLQLNVNFFEDERIDWLAEQNNGYAYVVLYLKLCLKTANNNGILTRQIGDMIIPYDVNKIAEITKMNVDVVRVALELYKKIGLVYEADENCNFMRLPEVPSMVGYTTQYAIDKAKYRQKKKQLALDIPQDNVQMIVQDTEQDIPSDNVRQELRVKSKELKYKREGEKTTNVVTLSQEKNKLTFGEFQNVQLTQAELDKLNKRWGTEQVESEIENLSIYLENNPKKKYNSHYATLLNWLKRDYSDEKQPVKSAGTQKRKGVQEI</sequence>
<dbReference type="Proteomes" id="UP000886808">
    <property type="component" value="Unassembled WGS sequence"/>
</dbReference>
<dbReference type="AlphaFoldDB" id="A0A9D1PI20"/>